<evidence type="ECO:0000313" key="2">
    <source>
        <dbReference type="Proteomes" id="UP001433071"/>
    </source>
</evidence>
<accession>A0ABV1Z3Y5</accession>
<dbReference type="PANTHER" id="PTHR10362">
    <property type="entry name" value="HISTIDINE AMMONIA-LYASE"/>
    <property type="match status" value="1"/>
</dbReference>
<dbReference type="InterPro" id="IPR024083">
    <property type="entry name" value="Fumarase/histidase_N"/>
</dbReference>
<dbReference type="Proteomes" id="UP001433071">
    <property type="component" value="Unassembled WGS sequence"/>
</dbReference>
<dbReference type="EMBL" id="JAMYQB010000018">
    <property type="protein sequence ID" value="MER9406619.1"/>
    <property type="molecule type" value="Genomic_DNA"/>
</dbReference>
<sequence length="503" mass="52439">MTSSPVRLTGTPLSARDIAAIARRNAPVEISPEVDALVRASRAVIERHAAENRPVYGLTTALGAAVDTPLSDADLVAYQRRVSLGHSVGFGPALPQEAVRAMMAVRIGGMAAGGTGISPAVFEGLATALNAGVHPVVPSLGSLGAADLAPLAHLTLGLLGQGEANYGGETMPAAEALRRAGLKPLDIRAKDGHAIIVANSLSIAQACLALEDIERAFSWSLKAVALNFEAFRANLGALDDAAMAARPAFGQRAVAAQLRDLLAGSALFAEGAARRIQDPLSYRCVPQVWGALTHAIDEARTATEIELASSGDNPVVLAAEDRIVSQGNFDMTAFALAWERLGQAMAHAAAGIANRTIKLMSPTVSELPRFLAAHGQNRIGFAILQKPVAAMEAEIRFLANPVSLTSIAVSDWIEDQSSMAPAVIAKTNQIVDRLRYLIAMELIASAYAVEIRGVTDGLGRGADEAYKAVRERVGPLEDDRELGSDVAGIAAMIAGSHGAGQKN</sequence>
<reference evidence="1 2" key="1">
    <citation type="journal article" date="2024" name="Proc. Natl. Acad. Sci. U.S.A.">
        <title>The evolutionary genomics of adaptation to stress in wild rhizobium bacteria.</title>
        <authorList>
            <person name="Kehlet-Delgado H."/>
            <person name="Montoya A.P."/>
            <person name="Jensen K.T."/>
            <person name="Wendlandt C.E."/>
            <person name="Dexheimer C."/>
            <person name="Roberts M."/>
            <person name="Torres Martinez L."/>
            <person name="Friesen M.L."/>
            <person name="Griffitts J.S."/>
            <person name="Porter S.S."/>
        </authorList>
    </citation>
    <scope>NUCLEOTIDE SEQUENCE [LARGE SCALE GENOMIC DNA]</scope>
    <source>
        <strain evidence="1 2">M0641</strain>
    </source>
</reference>
<proteinExistence type="predicted"/>
<keyword evidence="2" id="KW-1185">Reference proteome</keyword>
<protein>
    <submittedName>
        <fullName evidence="1">Histidine ammonia-lyase</fullName>
    </submittedName>
</protein>
<dbReference type="SUPFAM" id="SSF48557">
    <property type="entry name" value="L-aspartase-like"/>
    <property type="match status" value="1"/>
</dbReference>
<evidence type="ECO:0000313" key="1">
    <source>
        <dbReference type="EMBL" id="MER9406619.1"/>
    </source>
</evidence>
<dbReference type="Gene3D" id="1.10.275.10">
    <property type="entry name" value="Fumarase/aspartase (N-terminal domain)"/>
    <property type="match status" value="1"/>
</dbReference>
<dbReference type="Gene3D" id="1.20.200.10">
    <property type="entry name" value="Fumarase/aspartase (Central domain)"/>
    <property type="match status" value="1"/>
</dbReference>
<dbReference type="RefSeq" id="WP_352559930.1">
    <property type="nucleotide sequence ID" value="NZ_JAMYQB010000018.1"/>
</dbReference>
<comment type="caution">
    <text evidence="1">The sequence shown here is derived from an EMBL/GenBank/DDBJ whole genome shotgun (WGS) entry which is preliminary data.</text>
</comment>
<dbReference type="InterPro" id="IPR001106">
    <property type="entry name" value="Aromatic_Lyase"/>
</dbReference>
<dbReference type="InterPro" id="IPR008948">
    <property type="entry name" value="L-Aspartase-like"/>
</dbReference>
<organism evidence="1 2">
    <name type="scientific">Mesorhizobium caraganae</name>
    <dbReference type="NCBI Taxonomy" id="483206"/>
    <lineage>
        <taxon>Bacteria</taxon>
        <taxon>Pseudomonadati</taxon>
        <taxon>Pseudomonadota</taxon>
        <taxon>Alphaproteobacteria</taxon>
        <taxon>Hyphomicrobiales</taxon>
        <taxon>Phyllobacteriaceae</taxon>
        <taxon>Mesorhizobium</taxon>
    </lineage>
</organism>
<gene>
    <name evidence="1" type="ORF">NKI36_21535</name>
</gene>
<name>A0ABV1Z3Y5_9HYPH</name>
<dbReference type="Pfam" id="PF00221">
    <property type="entry name" value="Lyase_aromatic"/>
    <property type="match status" value="1"/>
</dbReference>
<dbReference type="CDD" id="cd00332">
    <property type="entry name" value="PAL-HAL"/>
    <property type="match status" value="1"/>
</dbReference>